<dbReference type="GO" id="GO:0016989">
    <property type="term" value="F:sigma factor antagonist activity"/>
    <property type="evidence" value="ECO:0007669"/>
    <property type="project" value="TreeGrafter"/>
</dbReference>
<evidence type="ECO:0000259" key="2">
    <source>
        <dbReference type="Pfam" id="PF04773"/>
    </source>
</evidence>
<organism evidence="4 5">
    <name type="scientific">Candidatus Pseudobacter hemicellulosilyticus</name>
    <dbReference type="NCBI Taxonomy" id="3121375"/>
    <lineage>
        <taxon>Bacteria</taxon>
        <taxon>Pseudomonadati</taxon>
        <taxon>Bacteroidota</taxon>
        <taxon>Chitinophagia</taxon>
        <taxon>Chitinophagales</taxon>
        <taxon>Chitinophagaceae</taxon>
        <taxon>Pseudobacter</taxon>
    </lineage>
</organism>
<name>A0AAJ5WUU8_9BACT</name>
<dbReference type="Gene3D" id="3.55.50.30">
    <property type="match status" value="1"/>
</dbReference>
<dbReference type="Proteomes" id="UP001220610">
    <property type="component" value="Chromosome"/>
</dbReference>
<evidence type="ECO:0000259" key="3">
    <source>
        <dbReference type="Pfam" id="PF16344"/>
    </source>
</evidence>
<evidence type="ECO:0000256" key="1">
    <source>
        <dbReference type="SAM" id="Phobius"/>
    </source>
</evidence>
<accession>A0AAJ5WUU8</accession>
<dbReference type="EMBL" id="CP119311">
    <property type="protein sequence ID" value="WEK36062.1"/>
    <property type="molecule type" value="Genomic_DNA"/>
</dbReference>
<sequence>MMTSERLHYLLERYFQQSCTEEERQELMQALPEAVHEVQLKDWIDTGFHRPLPAYAMDRQAADEILGSILQVTPQRETPVVDMPAGSRRRPFFRWVAAAVLVILSAGLAWWLLRSPGQEITRQTITPARIEPGKTGAILTLADGRQLVLDSLGNGLLANEGGSAITLANGQLYYDARSSTEAAVYNTMTTPRGRQFQLRLPDGTAVWLNAASSIRFPSVFAGKERKVRISGEVYFEVQEEKGRPFIVETDRESVVVTKHANYNINVYADMSVSNTTLLEGGLLVSLAEGEAGSVAPSAGLPLKPGQQARLSGDAGKRSLQLVSQPDLEKVMAWKNGFFNFEGAGLEEVMQQLARWYDIDVLYPQGIPEMTFGGEMSRSLPLADVLELLQRARVKFRVEDGKRVVVLP</sequence>
<dbReference type="Gene3D" id="2.60.120.1440">
    <property type="match status" value="1"/>
</dbReference>
<dbReference type="Pfam" id="PF16344">
    <property type="entry name" value="FecR_C"/>
    <property type="match status" value="1"/>
</dbReference>
<gene>
    <name evidence="4" type="ORF">P0Y53_00990</name>
</gene>
<feature type="transmembrane region" description="Helical" evidence="1">
    <location>
        <begin position="92"/>
        <end position="113"/>
    </location>
</feature>
<dbReference type="AlphaFoldDB" id="A0AAJ5WUU8"/>
<feature type="domain" description="Protein FecR C-terminal" evidence="3">
    <location>
        <begin position="338"/>
        <end position="404"/>
    </location>
</feature>
<dbReference type="InterPro" id="IPR032508">
    <property type="entry name" value="FecR_C"/>
</dbReference>
<reference evidence="4" key="1">
    <citation type="submission" date="2023-03" db="EMBL/GenBank/DDBJ databases">
        <title>Andean soil-derived lignocellulolytic bacterial consortium as a source of novel taxa and putative plastic-active enzymes.</title>
        <authorList>
            <person name="Diaz-Garcia L."/>
            <person name="Chuvochina M."/>
            <person name="Feuerriegel G."/>
            <person name="Bunk B."/>
            <person name="Sproer C."/>
            <person name="Streit W.R."/>
            <person name="Rodriguez L.M."/>
            <person name="Overmann J."/>
            <person name="Jimenez D.J."/>
        </authorList>
    </citation>
    <scope>NUCLEOTIDE SEQUENCE</scope>
    <source>
        <strain evidence="4">MAG 7</strain>
    </source>
</reference>
<protein>
    <submittedName>
        <fullName evidence="4">DUF4974 domain-containing protein</fullName>
    </submittedName>
</protein>
<feature type="domain" description="FecR protein" evidence="2">
    <location>
        <begin position="187"/>
        <end position="280"/>
    </location>
</feature>
<keyword evidence="1" id="KW-1133">Transmembrane helix</keyword>
<proteinExistence type="predicted"/>
<evidence type="ECO:0000313" key="5">
    <source>
        <dbReference type="Proteomes" id="UP001220610"/>
    </source>
</evidence>
<dbReference type="InterPro" id="IPR006860">
    <property type="entry name" value="FecR"/>
</dbReference>
<dbReference type="PANTHER" id="PTHR30273">
    <property type="entry name" value="PERIPLASMIC SIGNAL SENSOR AND SIGMA FACTOR ACTIVATOR FECR-RELATED"/>
    <property type="match status" value="1"/>
</dbReference>
<dbReference type="Pfam" id="PF04773">
    <property type="entry name" value="FecR"/>
    <property type="match status" value="1"/>
</dbReference>
<keyword evidence="1" id="KW-0472">Membrane</keyword>
<keyword evidence="1" id="KW-0812">Transmembrane</keyword>
<evidence type="ECO:0000313" key="4">
    <source>
        <dbReference type="EMBL" id="WEK36062.1"/>
    </source>
</evidence>
<dbReference type="InterPro" id="IPR012373">
    <property type="entry name" value="Ferrdict_sens_TM"/>
</dbReference>
<dbReference type="PANTHER" id="PTHR30273:SF2">
    <property type="entry name" value="PROTEIN FECR"/>
    <property type="match status" value="1"/>
</dbReference>